<organism evidence="4 5">
    <name type="scientific">Aureibaculum marinum</name>
    <dbReference type="NCBI Taxonomy" id="2487930"/>
    <lineage>
        <taxon>Bacteria</taxon>
        <taxon>Pseudomonadati</taxon>
        <taxon>Bacteroidota</taxon>
        <taxon>Flavobacteriia</taxon>
        <taxon>Flavobacteriales</taxon>
        <taxon>Flavobacteriaceae</taxon>
        <taxon>Aureibaculum</taxon>
    </lineage>
</organism>
<dbReference type="Gene3D" id="3.40.50.720">
    <property type="entry name" value="NAD(P)-binding Rossmann-like Domain"/>
    <property type="match status" value="1"/>
</dbReference>
<keyword evidence="5" id="KW-1185">Reference proteome</keyword>
<evidence type="ECO:0000313" key="4">
    <source>
        <dbReference type="EMBL" id="RPD99936.1"/>
    </source>
</evidence>
<accession>A0A3N4P4U5</accession>
<comment type="similarity">
    <text evidence="1 3">Belongs to the short-chain dehydrogenases/reductases (SDR) family.</text>
</comment>
<dbReference type="Proteomes" id="UP000270856">
    <property type="component" value="Unassembled WGS sequence"/>
</dbReference>
<dbReference type="PRINTS" id="PR00080">
    <property type="entry name" value="SDRFAMILY"/>
</dbReference>
<dbReference type="OrthoDB" id="9787298at2"/>
<dbReference type="InterPro" id="IPR036291">
    <property type="entry name" value="NAD(P)-bd_dom_sf"/>
</dbReference>
<evidence type="ECO:0000256" key="3">
    <source>
        <dbReference type="RuleBase" id="RU000363"/>
    </source>
</evidence>
<evidence type="ECO:0000256" key="2">
    <source>
        <dbReference type="ARBA" id="ARBA00023002"/>
    </source>
</evidence>
<dbReference type="EMBL" id="RPFJ01000002">
    <property type="protein sequence ID" value="RPD99936.1"/>
    <property type="molecule type" value="Genomic_DNA"/>
</dbReference>
<dbReference type="AlphaFoldDB" id="A0A3N4P4U5"/>
<dbReference type="InterPro" id="IPR002347">
    <property type="entry name" value="SDR_fam"/>
</dbReference>
<proteinExistence type="inferred from homology"/>
<dbReference type="PRINTS" id="PR00081">
    <property type="entry name" value="GDHRDH"/>
</dbReference>
<evidence type="ECO:0000313" key="5">
    <source>
        <dbReference type="Proteomes" id="UP000270856"/>
    </source>
</evidence>
<dbReference type="SUPFAM" id="SSF51735">
    <property type="entry name" value="NAD(P)-binding Rossmann-fold domains"/>
    <property type="match status" value="1"/>
</dbReference>
<protein>
    <submittedName>
        <fullName evidence="4">SDR family oxidoreductase</fullName>
    </submittedName>
</protein>
<comment type="caution">
    <text evidence="4">The sequence shown here is derived from an EMBL/GenBank/DDBJ whole genome shotgun (WGS) entry which is preliminary data.</text>
</comment>
<dbReference type="CDD" id="cd05233">
    <property type="entry name" value="SDR_c"/>
    <property type="match status" value="1"/>
</dbReference>
<dbReference type="Pfam" id="PF00106">
    <property type="entry name" value="adh_short"/>
    <property type="match status" value="1"/>
</dbReference>
<dbReference type="PANTHER" id="PTHR42901">
    <property type="entry name" value="ALCOHOL DEHYDROGENASE"/>
    <property type="match status" value="1"/>
</dbReference>
<sequence>MKSKNIIVTGASRGIGFEMVKILSNQNHQVLALSRNISTLNELQETHKNITALSVDISETKQLEELNNFITNNYKSFDVLIHNAGAIVNKPFVETSTSEFLEVYKVNVFAVAALTKIVIPYLRQGSHVVAISSMGGVQGSMKFPGLSAYSSSKGAVITLMELLAEEYKDQKIAFNTLALGAVQTEMLAAAFPGYIAPNSAKDMATYIADFALTGNQFYNGKVLQVSASTP</sequence>
<dbReference type="PANTHER" id="PTHR42901:SF1">
    <property type="entry name" value="ALCOHOL DEHYDROGENASE"/>
    <property type="match status" value="1"/>
</dbReference>
<gene>
    <name evidence="4" type="ORF">EGM88_01330</name>
</gene>
<evidence type="ECO:0000256" key="1">
    <source>
        <dbReference type="ARBA" id="ARBA00006484"/>
    </source>
</evidence>
<name>A0A3N4P4U5_9FLAO</name>
<dbReference type="RefSeq" id="WP_123896113.1">
    <property type="nucleotide sequence ID" value="NZ_RPFJ01000002.1"/>
</dbReference>
<reference evidence="4 5" key="1">
    <citation type="submission" date="2018-11" db="EMBL/GenBank/DDBJ databases">
        <title>Aureibaculum marinum gen. nov., sp. nov., a member of the family Flavobacteriaceae isolated from the Bohai Sea.</title>
        <authorList>
            <person name="Ji X."/>
        </authorList>
    </citation>
    <scope>NUCLEOTIDE SEQUENCE [LARGE SCALE GENOMIC DNA]</scope>
    <source>
        <strain evidence="4 5">BH-SD17</strain>
    </source>
</reference>
<dbReference type="GO" id="GO:0016491">
    <property type="term" value="F:oxidoreductase activity"/>
    <property type="evidence" value="ECO:0007669"/>
    <property type="project" value="UniProtKB-KW"/>
</dbReference>
<keyword evidence="2" id="KW-0560">Oxidoreductase</keyword>